<feature type="transmembrane region" description="Helical" evidence="5">
    <location>
        <begin position="200"/>
        <end position="228"/>
    </location>
</feature>
<evidence type="ECO:0000256" key="3">
    <source>
        <dbReference type="ARBA" id="ARBA00022989"/>
    </source>
</evidence>
<evidence type="ECO:0000256" key="5">
    <source>
        <dbReference type="SAM" id="Phobius"/>
    </source>
</evidence>
<evidence type="ECO:0000313" key="6">
    <source>
        <dbReference type="EMBL" id="MXO97483.1"/>
    </source>
</evidence>
<dbReference type="AlphaFoldDB" id="A0A6I4TSY4"/>
<evidence type="ECO:0000256" key="2">
    <source>
        <dbReference type="ARBA" id="ARBA00022692"/>
    </source>
</evidence>
<dbReference type="EMBL" id="WTYJ01000001">
    <property type="protein sequence ID" value="MXO97483.1"/>
    <property type="molecule type" value="Genomic_DNA"/>
</dbReference>
<evidence type="ECO:0000256" key="4">
    <source>
        <dbReference type="ARBA" id="ARBA00023136"/>
    </source>
</evidence>
<protein>
    <recommendedName>
        <fullName evidence="8">EI24 domain-containing protein</fullName>
    </recommendedName>
</protein>
<reference evidence="6 7" key="1">
    <citation type="submission" date="2019-12" db="EMBL/GenBank/DDBJ databases">
        <title>Genomic-based taxomic classification of the family Erythrobacteraceae.</title>
        <authorList>
            <person name="Xu L."/>
        </authorList>
    </citation>
    <scope>NUCLEOTIDE SEQUENCE [LARGE SCALE GENOMIC DNA]</scope>
    <source>
        <strain evidence="6 7">S36</strain>
    </source>
</reference>
<feature type="transmembrane region" description="Helical" evidence="5">
    <location>
        <begin position="23"/>
        <end position="46"/>
    </location>
</feature>
<keyword evidence="7" id="KW-1185">Reference proteome</keyword>
<proteinExistence type="predicted"/>
<dbReference type="RefSeq" id="WP_161389224.1">
    <property type="nucleotide sequence ID" value="NZ_JBHSCP010000001.1"/>
</dbReference>
<evidence type="ECO:0008006" key="8">
    <source>
        <dbReference type="Google" id="ProtNLM"/>
    </source>
</evidence>
<sequence length="241" mass="26204">MPAILPALMLALNQLFDRRILRILLKSFAVTLIIFALVASAGWYAIDALLQWAGLADGWFTGAGELRELAALLLALAGLWLVWRITAMAVIQFYAEDVVKAVEERHYPHAAKTARDLPLSRQFLNSLVAAGRALLFNLLALPFALILLATAIGPALLFWAVNAVLLGRELQDMVWLRHASTHADEKNPSVSAPVSRTERFVLGGVIAALMAVPIVQFLAPVLGAAAATHLIHRKESARHAD</sequence>
<feature type="transmembrane region" description="Helical" evidence="5">
    <location>
        <begin position="66"/>
        <end position="83"/>
    </location>
</feature>
<dbReference type="Pfam" id="PF07264">
    <property type="entry name" value="EI24"/>
    <property type="match status" value="1"/>
</dbReference>
<evidence type="ECO:0000313" key="7">
    <source>
        <dbReference type="Proteomes" id="UP000469430"/>
    </source>
</evidence>
<dbReference type="Proteomes" id="UP000469430">
    <property type="component" value="Unassembled WGS sequence"/>
</dbReference>
<comment type="subcellular location">
    <subcellularLocation>
        <location evidence="1">Membrane</location>
        <topology evidence="1">Multi-pass membrane protein</topology>
    </subcellularLocation>
</comment>
<organism evidence="6 7">
    <name type="scientific">Croceibacterium xixiisoli</name>
    <dbReference type="NCBI Taxonomy" id="1476466"/>
    <lineage>
        <taxon>Bacteria</taxon>
        <taxon>Pseudomonadati</taxon>
        <taxon>Pseudomonadota</taxon>
        <taxon>Alphaproteobacteria</taxon>
        <taxon>Sphingomonadales</taxon>
        <taxon>Erythrobacteraceae</taxon>
        <taxon>Croceibacterium</taxon>
    </lineage>
</organism>
<accession>A0A6I4TSY4</accession>
<evidence type="ECO:0000256" key="1">
    <source>
        <dbReference type="ARBA" id="ARBA00004141"/>
    </source>
</evidence>
<keyword evidence="2 5" id="KW-0812">Transmembrane</keyword>
<name>A0A6I4TSY4_9SPHN</name>
<dbReference type="InterPro" id="IPR059112">
    <property type="entry name" value="CysZ/EI24"/>
</dbReference>
<dbReference type="OrthoDB" id="5421146at2"/>
<comment type="caution">
    <text evidence="6">The sequence shown here is derived from an EMBL/GenBank/DDBJ whole genome shotgun (WGS) entry which is preliminary data.</text>
</comment>
<gene>
    <name evidence="6" type="ORF">GRI97_00585</name>
</gene>
<keyword evidence="3 5" id="KW-1133">Transmembrane helix</keyword>
<feature type="transmembrane region" description="Helical" evidence="5">
    <location>
        <begin position="134"/>
        <end position="161"/>
    </location>
</feature>
<keyword evidence="4 5" id="KW-0472">Membrane</keyword>